<dbReference type="AlphaFoldDB" id="A0A9N9ATB1"/>
<organism evidence="3 4">
    <name type="scientific">Diversispora eburnea</name>
    <dbReference type="NCBI Taxonomy" id="1213867"/>
    <lineage>
        <taxon>Eukaryota</taxon>
        <taxon>Fungi</taxon>
        <taxon>Fungi incertae sedis</taxon>
        <taxon>Mucoromycota</taxon>
        <taxon>Glomeromycotina</taxon>
        <taxon>Glomeromycetes</taxon>
        <taxon>Diversisporales</taxon>
        <taxon>Diversisporaceae</taxon>
        <taxon>Diversispora</taxon>
    </lineage>
</organism>
<accession>A0A9N9ATB1</accession>
<keyword evidence="4" id="KW-1185">Reference proteome</keyword>
<sequence>MPSRKQVSTESTSIPTELSPQSSSAESSSQILNSLNGTSTSSIYKSSEKSSLNVEEEKIDLVFSKKHTFPLIRSRINYEKLAKFIEETLRYINTFNYPYEMFYRDLNGKEQVLNSRIDDTMKELKEICATDRGKDVKAVYILADKKVGIQTFLTYNLDFLVFLIFLTNLLWFIFVGSDESKVSLYVLGLGLLFRMYYKYLKE</sequence>
<protein>
    <submittedName>
        <fullName evidence="3">2308_t:CDS:1</fullName>
    </submittedName>
</protein>
<feature type="transmembrane region" description="Helical" evidence="2">
    <location>
        <begin position="155"/>
        <end position="176"/>
    </location>
</feature>
<proteinExistence type="predicted"/>
<evidence type="ECO:0000256" key="1">
    <source>
        <dbReference type="SAM" id="MobiDB-lite"/>
    </source>
</evidence>
<keyword evidence="2" id="KW-0472">Membrane</keyword>
<feature type="compositionally biased region" description="Polar residues" evidence="1">
    <location>
        <begin position="1"/>
        <end position="16"/>
    </location>
</feature>
<dbReference type="Proteomes" id="UP000789706">
    <property type="component" value="Unassembled WGS sequence"/>
</dbReference>
<name>A0A9N9ATB1_9GLOM</name>
<keyword evidence="2" id="KW-0812">Transmembrane</keyword>
<reference evidence="3" key="1">
    <citation type="submission" date="2021-06" db="EMBL/GenBank/DDBJ databases">
        <authorList>
            <person name="Kallberg Y."/>
            <person name="Tangrot J."/>
            <person name="Rosling A."/>
        </authorList>
    </citation>
    <scope>NUCLEOTIDE SEQUENCE</scope>
    <source>
        <strain evidence="3">AZ414A</strain>
    </source>
</reference>
<keyword evidence="2" id="KW-1133">Transmembrane helix</keyword>
<feature type="compositionally biased region" description="Low complexity" evidence="1">
    <location>
        <begin position="18"/>
        <end position="38"/>
    </location>
</feature>
<dbReference type="EMBL" id="CAJVPK010000707">
    <property type="protein sequence ID" value="CAG8541929.1"/>
    <property type="molecule type" value="Genomic_DNA"/>
</dbReference>
<feature type="region of interest" description="Disordered" evidence="1">
    <location>
        <begin position="1"/>
        <end position="38"/>
    </location>
</feature>
<evidence type="ECO:0000313" key="3">
    <source>
        <dbReference type="EMBL" id="CAG8541929.1"/>
    </source>
</evidence>
<gene>
    <name evidence="3" type="ORF">DEBURN_LOCUS6653</name>
</gene>
<evidence type="ECO:0000256" key="2">
    <source>
        <dbReference type="SAM" id="Phobius"/>
    </source>
</evidence>
<evidence type="ECO:0000313" key="4">
    <source>
        <dbReference type="Proteomes" id="UP000789706"/>
    </source>
</evidence>
<comment type="caution">
    <text evidence="3">The sequence shown here is derived from an EMBL/GenBank/DDBJ whole genome shotgun (WGS) entry which is preliminary data.</text>
</comment>
<dbReference type="OrthoDB" id="2319854at2759"/>